<dbReference type="EMBL" id="CP059472">
    <property type="protein sequence ID" value="QMS97339.1"/>
    <property type="molecule type" value="Genomic_DNA"/>
</dbReference>
<dbReference type="PANTHER" id="PTHR43630">
    <property type="entry name" value="POLY-BETA-1,6-N-ACETYL-D-GLUCOSAMINE SYNTHASE"/>
    <property type="match status" value="1"/>
</dbReference>
<reference evidence="5 6" key="1">
    <citation type="submission" date="2020-07" db="EMBL/GenBank/DDBJ databases">
        <title>Chryseobacterium sp.cx-624.</title>
        <authorList>
            <person name="Yang C."/>
        </authorList>
    </citation>
    <scope>NUCLEOTIDE SEQUENCE [LARGE SCALE GENOMIC DNA]</scope>
    <source>
        <strain evidence="5">Cx-624</strain>
        <strain evidence="6">cx-624</strain>
    </source>
</reference>
<feature type="transmembrane region" description="Helical" evidence="2">
    <location>
        <begin position="213"/>
        <end position="238"/>
    </location>
</feature>
<dbReference type="Gene3D" id="3.90.550.10">
    <property type="entry name" value="Spore Coat Polysaccharide Biosynthesis Protein SpsA, Chain A"/>
    <property type="match status" value="1"/>
</dbReference>
<dbReference type="AlphaFoldDB" id="A0A7D7LL50"/>
<accession>A0A7D7LL50</accession>
<dbReference type="InterPro" id="IPR001173">
    <property type="entry name" value="Glyco_trans_2-like"/>
</dbReference>
<dbReference type="EMBL" id="JACEUX010000004">
    <property type="protein sequence ID" value="MBA5247755.1"/>
    <property type="molecule type" value="Genomic_DNA"/>
</dbReference>
<evidence type="ECO:0000313" key="6">
    <source>
        <dbReference type="Proteomes" id="UP000515349"/>
    </source>
</evidence>
<keyword evidence="2" id="KW-0812">Transmembrane</keyword>
<keyword evidence="7" id="KW-1185">Reference proteome</keyword>
<dbReference type="Proteomes" id="UP000539710">
    <property type="component" value="Unassembled WGS sequence"/>
</dbReference>
<dbReference type="Proteomes" id="UP000515349">
    <property type="component" value="Chromosome"/>
</dbReference>
<evidence type="ECO:0000313" key="7">
    <source>
        <dbReference type="Proteomes" id="UP000539710"/>
    </source>
</evidence>
<dbReference type="KEGG" id="cbau:H1R16_06200"/>
<reference evidence="7" key="2">
    <citation type="submission" date="2020-07" db="EMBL/GenBank/DDBJ databases">
        <title>Flavobacterium sp. xlx-214.</title>
        <authorList>
            <person name="Yang C."/>
        </authorList>
    </citation>
    <scope>NUCLEOTIDE SEQUENCE [LARGE SCALE GENOMIC DNA]</scope>
    <source>
        <strain evidence="7">CX-624</strain>
    </source>
</reference>
<dbReference type="CDD" id="cd02511">
    <property type="entry name" value="Beta4Glucosyltransferase"/>
    <property type="match status" value="1"/>
</dbReference>
<feature type="domain" description="Glycosyltransferase 2-like" evidence="3">
    <location>
        <begin position="4"/>
        <end position="101"/>
    </location>
</feature>
<protein>
    <submittedName>
        <fullName evidence="5">Glycosyltransferase family 2 protein</fullName>
    </submittedName>
</protein>
<dbReference type="RefSeq" id="WP_181887857.1">
    <property type="nucleotide sequence ID" value="NZ_CP059472.1"/>
</dbReference>
<evidence type="ECO:0000256" key="1">
    <source>
        <dbReference type="ARBA" id="ARBA00038494"/>
    </source>
</evidence>
<dbReference type="PANTHER" id="PTHR43630:SF2">
    <property type="entry name" value="GLYCOSYLTRANSFERASE"/>
    <property type="match status" value="1"/>
</dbReference>
<organism evidence="5 6">
    <name type="scientific">Marnyiella aurantia</name>
    <dbReference type="NCBI Taxonomy" id="2758037"/>
    <lineage>
        <taxon>Bacteria</taxon>
        <taxon>Pseudomonadati</taxon>
        <taxon>Bacteroidota</taxon>
        <taxon>Flavobacteriia</taxon>
        <taxon>Flavobacteriales</taxon>
        <taxon>Weeksellaceae</taxon>
        <taxon>Marnyiella</taxon>
    </lineage>
</organism>
<evidence type="ECO:0000259" key="3">
    <source>
        <dbReference type="Pfam" id="PF00535"/>
    </source>
</evidence>
<keyword evidence="2" id="KW-1133">Transmembrane helix</keyword>
<dbReference type="Pfam" id="PF00535">
    <property type="entry name" value="Glycos_transf_2"/>
    <property type="match status" value="1"/>
</dbReference>
<comment type="similarity">
    <text evidence="1">Belongs to the glycosyltransferase 2 family. WaaE/KdtX subfamily.</text>
</comment>
<evidence type="ECO:0000256" key="2">
    <source>
        <dbReference type="SAM" id="Phobius"/>
    </source>
</evidence>
<keyword evidence="4" id="KW-0808">Transferase</keyword>
<sequence length="249" mass="28529">MKLSVVVITFNEEKNIGRFLKTVADIADEVIIVDSYSTDRTKEIASEHPSVTFISNEFKGYGQQKNFALSKCRGEWILFPDADEVVDEQAKESIKQIIAGKGNADVYLLKFNNILLGKHLRYGGWGSVSRERFFRNGFGEYSDDKVHEKFLTSGRISTLNGRINHYTYHSVSQHIDKINRYSTLMAEKYVSAGKKVGIIKIVFTPWFTFIKDYIFKLGFLDGVIGLYAAVTTSYYAFLKYIKLYLRKKS</sequence>
<proteinExistence type="inferred from homology"/>
<name>A0A7D7LL50_9FLAO</name>
<dbReference type="InterPro" id="IPR029044">
    <property type="entry name" value="Nucleotide-diphossugar_trans"/>
</dbReference>
<keyword evidence="2" id="KW-0472">Membrane</keyword>
<evidence type="ECO:0000313" key="5">
    <source>
        <dbReference type="EMBL" id="QMS97339.1"/>
    </source>
</evidence>
<dbReference type="GO" id="GO:0016740">
    <property type="term" value="F:transferase activity"/>
    <property type="evidence" value="ECO:0007669"/>
    <property type="project" value="UniProtKB-KW"/>
</dbReference>
<reference evidence="4" key="3">
    <citation type="submission" date="2020-07" db="EMBL/GenBank/DDBJ databases">
        <authorList>
            <person name="Yang C."/>
        </authorList>
    </citation>
    <scope>NUCLEOTIDE SEQUENCE</scope>
    <source>
        <strain evidence="4">Cx-624</strain>
    </source>
</reference>
<evidence type="ECO:0000313" key="4">
    <source>
        <dbReference type="EMBL" id="MBA5247755.1"/>
    </source>
</evidence>
<dbReference type="SUPFAM" id="SSF53448">
    <property type="entry name" value="Nucleotide-diphospho-sugar transferases"/>
    <property type="match status" value="1"/>
</dbReference>
<gene>
    <name evidence="5" type="ORF">H1R16_06200</name>
    <name evidence="4" type="ORF">H2507_11305</name>
</gene>